<dbReference type="GO" id="GO:0005634">
    <property type="term" value="C:nucleus"/>
    <property type="evidence" value="ECO:0007669"/>
    <property type="project" value="TreeGrafter"/>
</dbReference>
<dbReference type="InterPro" id="IPR046757">
    <property type="entry name" value="YL1_N"/>
</dbReference>
<gene>
    <name evidence="5" type="primary">YL-1-L</name>
    <name evidence="5" type="ORF">Hamer_G006551</name>
</gene>
<evidence type="ECO:0000313" key="6">
    <source>
        <dbReference type="Proteomes" id="UP000747542"/>
    </source>
</evidence>
<sequence>MIEIAADTMAAFRDRRNNAGTKMSCLLEEEEEDDFYKTTYGGFMEEADDIDYQSEVEQDDEVDSDFSIDENDEPVSDVEDDGKGGKRKRGRLITKAYKEPKPVQRESTTSKVKEKKYSPKKHYAVFDLAALEKKGIRKSTQLKSAETVKRQRERAEVERKRALNKRDRMPIFPKLTQEELLEEAKLTEEVNIKSLEKYELAELDRKKPKVVRRGFTGSFIRYQSTAMPLIQELKSSQESNLEEPNVEVDVTQEQLLQLDTVQDASENKENTTTVKEVKDDVEKCERTFVTFSDEGTYKRAFRKSKLKVVQKCICPITRLPARYFDPVTQLPYATLQAFRVLREAYYQQLEDKGDRNNKEVAKWLAWRREYKKVRASAQSIKPTVTALQKSTTSSTLSSATRTTAMPTLAPGTTLTQGATYAHTLPLSSTSTSAVTSVAAVAQILRSAAPASSTLIVSTATPNTLPTTTVVAATSLHLGPRPTAATVTTAQAGGGLANLQGQTVQLVQTVGRGIGSTVRPGHQMVVMTSAGPTGGLQLVGGSGGNLLVQGNAGGTPNLLVQGGTSGNVGNLQIVQASGGSGVQVVQASGGGNVQVVQGGRFTIRPVASPAFTNLQSLLK</sequence>
<evidence type="ECO:0000256" key="3">
    <source>
        <dbReference type="SAM" id="MobiDB-lite"/>
    </source>
</evidence>
<dbReference type="Pfam" id="PF05764">
    <property type="entry name" value="YL1"/>
    <property type="match status" value="1"/>
</dbReference>
<feature type="region of interest" description="Disordered" evidence="3">
    <location>
        <begin position="54"/>
        <end position="114"/>
    </location>
</feature>
<dbReference type="EMBL" id="JAHLQT010039062">
    <property type="protein sequence ID" value="KAG7156575.1"/>
    <property type="molecule type" value="Genomic_DNA"/>
</dbReference>
<keyword evidence="6" id="KW-1185">Reference proteome</keyword>
<name>A0A8J5MMD4_HOMAM</name>
<feature type="compositionally biased region" description="Acidic residues" evidence="3">
    <location>
        <begin position="54"/>
        <end position="80"/>
    </location>
</feature>
<dbReference type="InterPro" id="IPR013272">
    <property type="entry name" value="Vps72/YL1_C"/>
</dbReference>
<accession>A0A8J5MMD4</accession>
<dbReference type="AlphaFoldDB" id="A0A8J5MMD4"/>
<organism evidence="5 6">
    <name type="scientific">Homarus americanus</name>
    <name type="common">American lobster</name>
    <dbReference type="NCBI Taxonomy" id="6706"/>
    <lineage>
        <taxon>Eukaryota</taxon>
        <taxon>Metazoa</taxon>
        <taxon>Ecdysozoa</taxon>
        <taxon>Arthropoda</taxon>
        <taxon>Crustacea</taxon>
        <taxon>Multicrustacea</taxon>
        <taxon>Malacostraca</taxon>
        <taxon>Eumalacostraca</taxon>
        <taxon>Eucarida</taxon>
        <taxon>Decapoda</taxon>
        <taxon>Pleocyemata</taxon>
        <taxon>Astacidea</taxon>
        <taxon>Nephropoidea</taxon>
        <taxon>Nephropidae</taxon>
        <taxon>Homarus</taxon>
    </lineage>
</organism>
<comment type="similarity">
    <text evidence="1">Belongs to the VPS72/YL1 family.</text>
</comment>
<evidence type="ECO:0000259" key="4">
    <source>
        <dbReference type="SMART" id="SM00993"/>
    </source>
</evidence>
<dbReference type="PANTHER" id="PTHR13275:SF4">
    <property type="entry name" value="VACUOLAR PROTEIN SORTING-ASSOCIATED PROTEIN 72 HOMOLOG"/>
    <property type="match status" value="1"/>
</dbReference>
<dbReference type="PANTHER" id="PTHR13275">
    <property type="entry name" value="YL-1 PROTEIN TRANSCRIPTION FACTOR-LIKE 1"/>
    <property type="match status" value="1"/>
</dbReference>
<evidence type="ECO:0000313" key="5">
    <source>
        <dbReference type="EMBL" id="KAG7156575.1"/>
    </source>
</evidence>
<evidence type="ECO:0000256" key="1">
    <source>
        <dbReference type="ARBA" id="ARBA00006832"/>
    </source>
</evidence>
<evidence type="ECO:0000256" key="2">
    <source>
        <dbReference type="ARBA" id="ARBA00020000"/>
    </source>
</evidence>
<dbReference type="Pfam" id="PF08265">
    <property type="entry name" value="YL1_C"/>
    <property type="match status" value="1"/>
</dbReference>
<dbReference type="SMART" id="SM00993">
    <property type="entry name" value="YL1_C"/>
    <property type="match status" value="1"/>
</dbReference>
<proteinExistence type="inferred from homology"/>
<protein>
    <recommendedName>
        <fullName evidence="2">Vacuolar protein sorting-associated protein 72 homolog</fullName>
    </recommendedName>
</protein>
<reference evidence="5" key="1">
    <citation type="journal article" date="2021" name="Sci. Adv.">
        <title>The American lobster genome reveals insights on longevity, neural, and immune adaptations.</title>
        <authorList>
            <person name="Polinski J.M."/>
            <person name="Zimin A.V."/>
            <person name="Clark K.F."/>
            <person name="Kohn A.B."/>
            <person name="Sadowski N."/>
            <person name="Timp W."/>
            <person name="Ptitsyn A."/>
            <person name="Khanna P."/>
            <person name="Romanova D.Y."/>
            <person name="Williams P."/>
            <person name="Greenwood S.J."/>
            <person name="Moroz L.L."/>
            <person name="Walt D.R."/>
            <person name="Bodnar A.G."/>
        </authorList>
    </citation>
    <scope>NUCLEOTIDE SEQUENCE</scope>
    <source>
        <strain evidence="5">GMGI-L3</strain>
    </source>
</reference>
<comment type="caution">
    <text evidence="5">The sequence shown here is derived from an EMBL/GenBank/DDBJ whole genome shotgun (WGS) entry which is preliminary data.</text>
</comment>
<dbReference type="Proteomes" id="UP000747542">
    <property type="component" value="Unassembled WGS sequence"/>
</dbReference>
<feature type="domain" description="Vps72/YL1 C-terminal" evidence="4">
    <location>
        <begin position="312"/>
        <end position="341"/>
    </location>
</feature>